<proteinExistence type="inferred from homology"/>
<reference evidence="3 4" key="1">
    <citation type="submission" date="2024-10" db="EMBL/GenBank/DDBJ databases">
        <title>Updated reference genomes for cyclostephanoid diatoms.</title>
        <authorList>
            <person name="Roberts W.R."/>
            <person name="Alverson A.J."/>
        </authorList>
    </citation>
    <scope>NUCLEOTIDE SEQUENCE [LARGE SCALE GENOMIC DNA]</scope>
    <source>
        <strain evidence="3 4">AJA228-03</strain>
    </source>
</reference>
<dbReference type="AlphaFoldDB" id="A0ABD3R614"/>
<dbReference type="CDD" id="cd05121">
    <property type="entry name" value="ABC1_ADCK3-like"/>
    <property type="match status" value="1"/>
</dbReference>
<protein>
    <recommendedName>
        <fullName evidence="2">ABC1 atypical kinase-like domain-containing protein</fullName>
    </recommendedName>
</protein>
<comment type="similarity">
    <text evidence="1">Belongs to the protein kinase superfamily. ADCK protein kinase family.</text>
</comment>
<accession>A0ABD3R614</accession>
<dbReference type="SUPFAM" id="SSF56112">
    <property type="entry name" value="Protein kinase-like (PK-like)"/>
    <property type="match status" value="1"/>
</dbReference>
<organism evidence="3 4">
    <name type="scientific">Cyclostephanos tholiformis</name>
    <dbReference type="NCBI Taxonomy" id="382380"/>
    <lineage>
        <taxon>Eukaryota</taxon>
        <taxon>Sar</taxon>
        <taxon>Stramenopiles</taxon>
        <taxon>Ochrophyta</taxon>
        <taxon>Bacillariophyta</taxon>
        <taxon>Coscinodiscophyceae</taxon>
        <taxon>Thalassiosirophycidae</taxon>
        <taxon>Stephanodiscales</taxon>
        <taxon>Stephanodiscaceae</taxon>
        <taxon>Cyclostephanos</taxon>
    </lineage>
</organism>
<evidence type="ECO:0000313" key="4">
    <source>
        <dbReference type="Proteomes" id="UP001530377"/>
    </source>
</evidence>
<dbReference type="EMBL" id="JALLPB020000516">
    <property type="protein sequence ID" value="KAL3808370.1"/>
    <property type="molecule type" value="Genomic_DNA"/>
</dbReference>
<evidence type="ECO:0000256" key="1">
    <source>
        <dbReference type="ARBA" id="ARBA00009670"/>
    </source>
</evidence>
<dbReference type="InterPro" id="IPR050154">
    <property type="entry name" value="UbiB_kinase"/>
</dbReference>
<keyword evidence="4" id="KW-1185">Reference proteome</keyword>
<evidence type="ECO:0000313" key="3">
    <source>
        <dbReference type="EMBL" id="KAL3808370.1"/>
    </source>
</evidence>
<dbReference type="Pfam" id="PF03109">
    <property type="entry name" value="ABC1"/>
    <property type="match status" value="1"/>
</dbReference>
<dbReference type="PANTHER" id="PTHR10566">
    <property type="entry name" value="CHAPERONE-ACTIVITY OF BC1 COMPLEX CABC1 -RELATED"/>
    <property type="match status" value="1"/>
</dbReference>
<dbReference type="InterPro" id="IPR004147">
    <property type="entry name" value="ABC1_dom"/>
</dbReference>
<dbReference type="PANTHER" id="PTHR10566:SF121">
    <property type="entry name" value="PROTEIN KINASE DOMAIN-CONTAINING PROTEIN"/>
    <property type="match status" value="1"/>
</dbReference>
<name>A0ABD3R614_9STRA</name>
<evidence type="ECO:0000259" key="2">
    <source>
        <dbReference type="Pfam" id="PF03109"/>
    </source>
</evidence>
<dbReference type="Proteomes" id="UP001530377">
    <property type="component" value="Unassembled WGS sequence"/>
</dbReference>
<dbReference type="InterPro" id="IPR011009">
    <property type="entry name" value="Kinase-like_dom_sf"/>
</dbReference>
<feature type="domain" description="ABC1 atypical kinase-like" evidence="2">
    <location>
        <begin position="131"/>
        <end position="380"/>
    </location>
</feature>
<gene>
    <name evidence="3" type="ORF">ACHAXA_005341</name>
</gene>
<comment type="caution">
    <text evidence="3">The sequence shown here is derived from an EMBL/GenBank/DDBJ whole genome shotgun (WGS) entry which is preliminary data.</text>
</comment>
<sequence>MRTLSAPSVDKSYVSLDASSGGGGTDTVAIDGDGLPLTYDREMIERYWKRERGALNERWSYFVGKAVPFLTRLITLYISEGGIDERHLPELSRRARLDLQDLGPTFIKAGQMMSVRPDVLPQVALDELAMLQDSVIRFDTAVAVRQIEEELGGPLGEFFTSISEEPVAAASLAQVYQATLNDGMNTRVAVKVQRPNVLSTVSKDLYVLRRAAEVFQGLVERFAPQQKTNYVALLNEWAIGFYTELDFANEARNQRRLRTSLIDAGISGITVPNVYEELCTRRVLVSEWMDGRKLSECSPGEIAEVTAIAQEAFLTQLFGLGFFHADPHPGNILKLNNPTPEGHTVALLDCGLMATIDREDQDHMISAVIHLANKDYASLVDDFIRLNILPTDCDRAAIIPLMDKALSPYVKGGGAKKYEEELKKLYGMEADNVSSQVGGFQAMTQDALTVLNDIPFSIPPYFAILGRAIVTLEGIALTGNENYGIIMESYPFIARKLLAEGRPEIQQALQEVLFSVTDSDSSSGLKLNRLLALLNNASGSVGTKEGAAFVDLDAVPEDGLSLADGFKLLLSDDALSLRKLLEGEVENIADVFFRQITRKGMTEAVVTFSPPRPPTLPFLGDIFAPPKIQLGDIPLPFLLPAGDGMTPSVSVMTVNEFTDLIAPKLSRDEEIYAISIADAAEKFVGRDISNFLRGDEIFSAQTAKLVLAAATTGLLGNGNLLGTPAAKNTLKALSDLLRRLDRSGTGTMGMGVDEVLAGATSKLSDDEKYRLNEIVTELTSRILQRVRVRVGGTKPATTR</sequence>